<proteinExistence type="inferred from homology"/>
<dbReference type="PANTHER" id="PTHR12932:SF9">
    <property type="entry name" value="TUBULIN POLYMERIZATION-PROMOTING PROTEIN HOMOLOG"/>
    <property type="match status" value="1"/>
</dbReference>
<comment type="similarity">
    <text evidence="1">Belongs to the TPPP family.</text>
</comment>
<reference evidence="3" key="1">
    <citation type="submission" date="2016-01" db="EMBL/GenBank/DDBJ databases">
        <title>Reference transcriptome for the parasite Schistocephalus solidus: insights into the molecular evolution of parasitism.</title>
        <authorList>
            <person name="Hebert F.O."/>
            <person name="Grambauer S."/>
            <person name="Barber I."/>
            <person name="Landry C.R."/>
            <person name="Aubin-Horth N."/>
        </authorList>
    </citation>
    <scope>NUCLEOTIDE SEQUENCE</scope>
</reference>
<sequence>MAASADAGATAAAPSLETTFLAFCEAVKRGSTTATDKTIKRMLTDCNVYCKGMDANRVDIEFRGFVGNNKKDVDYKGFLEFLESRLAKAYASAKGIEHDVAVQELKDKLAGASPQLHGATKASSDAATARLTDVRNYTGAHKERFDPSTGKGKGKLGREDAPPAFTAAGISAPRK</sequence>
<gene>
    <name evidence="3" type="primary">TPPP</name>
    <name evidence="3" type="ORF">TR83034</name>
</gene>
<organism evidence="3">
    <name type="scientific">Schistocephalus solidus</name>
    <name type="common">Tapeworm</name>
    <dbReference type="NCBI Taxonomy" id="70667"/>
    <lineage>
        <taxon>Eukaryota</taxon>
        <taxon>Metazoa</taxon>
        <taxon>Spiralia</taxon>
        <taxon>Lophotrochozoa</taxon>
        <taxon>Platyhelminthes</taxon>
        <taxon>Cestoda</taxon>
        <taxon>Eucestoda</taxon>
        <taxon>Diphyllobothriidea</taxon>
        <taxon>Diphyllobothriidae</taxon>
        <taxon>Schistocephalus</taxon>
    </lineage>
</organism>
<dbReference type="GO" id="GO:0015631">
    <property type="term" value="F:tubulin binding"/>
    <property type="evidence" value="ECO:0007669"/>
    <property type="project" value="InterPro"/>
</dbReference>
<dbReference type="Pfam" id="PF05517">
    <property type="entry name" value="p25-alpha"/>
    <property type="match status" value="1"/>
</dbReference>
<dbReference type="SUPFAM" id="SSF47473">
    <property type="entry name" value="EF-hand"/>
    <property type="match status" value="1"/>
</dbReference>
<accession>A0A0X3PBZ7</accession>
<dbReference type="GO" id="GO:0032273">
    <property type="term" value="P:positive regulation of protein polymerization"/>
    <property type="evidence" value="ECO:0007669"/>
    <property type="project" value="TreeGrafter"/>
</dbReference>
<evidence type="ECO:0000313" key="3">
    <source>
        <dbReference type="EMBL" id="JAP49445.1"/>
    </source>
</evidence>
<name>A0A0X3PBZ7_SCHSO</name>
<dbReference type="EMBL" id="GEEE01013780">
    <property type="protein sequence ID" value="JAP49445.1"/>
    <property type="molecule type" value="Transcribed_RNA"/>
</dbReference>
<dbReference type="InterPro" id="IPR011992">
    <property type="entry name" value="EF-hand-dom_pair"/>
</dbReference>
<feature type="region of interest" description="Disordered" evidence="2">
    <location>
        <begin position="137"/>
        <end position="175"/>
    </location>
</feature>
<dbReference type="AlphaFoldDB" id="A0A0X3PBZ7"/>
<dbReference type="GO" id="GO:0001578">
    <property type="term" value="P:microtubule bundle formation"/>
    <property type="evidence" value="ECO:0007669"/>
    <property type="project" value="TreeGrafter"/>
</dbReference>
<dbReference type="GO" id="GO:0046785">
    <property type="term" value="P:microtubule polymerization"/>
    <property type="evidence" value="ECO:0007669"/>
    <property type="project" value="InterPro"/>
</dbReference>
<evidence type="ECO:0000256" key="1">
    <source>
        <dbReference type="ARBA" id="ARBA00010994"/>
    </source>
</evidence>
<dbReference type="PANTHER" id="PTHR12932">
    <property type="entry name" value="P25 ALPHA-RELATED"/>
    <property type="match status" value="1"/>
</dbReference>
<dbReference type="Gene3D" id="1.10.238.10">
    <property type="entry name" value="EF-hand"/>
    <property type="match status" value="1"/>
</dbReference>
<dbReference type="GO" id="GO:0005874">
    <property type="term" value="C:microtubule"/>
    <property type="evidence" value="ECO:0007669"/>
    <property type="project" value="TreeGrafter"/>
</dbReference>
<evidence type="ECO:0000256" key="2">
    <source>
        <dbReference type="SAM" id="MobiDB-lite"/>
    </source>
</evidence>
<dbReference type="InterPro" id="IPR008907">
    <property type="entry name" value="TPP/p25"/>
</dbReference>
<protein>
    <submittedName>
        <fullName evidence="3">Tubulin polymerization-promoting protein</fullName>
    </submittedName>
</protein>